<evidence type="ECO:0000256" key="9">
    <source>
        <dbReference type="ARBA" id="ARBA00022842"/>
    </source>
</evidence>
<evidence type="ECO:0000256" key="8">
    <source>
        <dbReference type="ARBA" id="ARBA00022840"/>
    </source>
</evidence>
<keyword evidence="4 11" id="KW-0808">Transferase</keyword>
<comment type="cofactor">
    <cofactor evidence="2 11">
        <name>Mg(2+)</name>
        <dbReference type="ChEBI" id="CHEBI:18420"/>
    </cofactor>
</comment>
<dbReference type="Proteomes" id="UP000640930">
    <property type="component" value="Unassembled WGS sequence"/>
</dbReference>
<comment type="function">
    <text evidence="11">Catalyzes the phosphorylation of the hydroxyl group of 4-methyl-5-beta-hydroxyethylthiazole (THZ).</text>
</comment>
<dbReference type="Gene3D" id="3.40.1190.20">
    <property type="match status" value="1"/>
</dbReference>
<accession>A0ABR8XF27</accession>
<dbReference type="HAMAP" id="MF_00228">
    <property type="entry name" value="Thz_kinase"/>
    <property type="match status" value="1"/>
</dbReference>
<keyword evidence="13" id="KW-1185">Reference proteome</keyword>
<name>A0ABR8XF27_9BACL</name>
<dbReference type="PRINTS" id="PR01099">
    <property type="entry name" value="HYETHTZKNASE"/>
</dbReference>
<evidence type="ECO:0000256" key="4">
    <source>
        <dbReference type="ARBA" id="ARBA00022679"/>
    </source>
</evidence>
<keyword evidence="7 11" id="KW-0418">Kinase</keyword>
<evidence type="ECO:0000256" key="1">
    <source>
        <dbReference type="ARBA" id="ARBA00001771"/>
    </source>
</evidence>
<evidence type="ECO:0000256" key="3">
    <source>
        <dbReference type="ARBA" id="ARBA00004868"/>
    </source>
</evidence>
<dbReference type="NCBIfam" id="TIGR00694">
    <property type="entry name" value="thiM"/>
    <property type="match status" value="1"/>
</dbReference>
<sequence length="254" mass="27429">MTLSSIRKKSPLVHCITNYVVANFTANGLLAVGASPVMADEVEEVEEMVSIANALLINLGTVNVRTLESMMIAGKKANELNIPVVLDPVGVGATKFRQQAIKQILNKVNVQLIRCNMGELATIAEVEWQGRGVDSGNGDMDLPKIAKQVAVQYNCLVAVTGSKDYLTDGYLEHWTVGGHELMTQVTGTGCLLSALCAATLAIEGDQLSNLCELFMDYKRVAELASDHLLLGTFQAEILNNIHLLSRGAKQWTLS</sequence>
<evidence type="ECO:0000256" key="5">
    <source>
        <dbReference type="ARBA" id="ARBA00022723"/>
    </source>
</evidence>
<proteinExistence type="inferred from homology"/>
<dbReference type="EC" id="2.7.1.50" evidence="11"/>
<keyword evidence="5 11" id="KW-0479">Metal-binding</keyword>
<feature type="binding site" evidence="11">
    <location>
        <position position="114"/>
    </location>
    <ligand>
        <name>ATP</name>
        <dbReference type="ChEBI" id="CHEBI:30616"/>
    </ligand>
</feature>
<evidence type="ECO:0000256" key="11">
    <source>
        <dbReference type="HAMAP-Rule" id="MF_00228"/>
    </source>
</evidence>
<dbReference type="Pfam" id="PF02110">
    <property type="entry name" value="HK"/>
    <property type="match status" value="1"/>
</dbReference>
<keyword evidence="10 11" id="KW-0784">Thiamine biosynthesis</keyword>
<organism evidence="12 13">
    <name type="scientific">Ureibacillus galli</name>
    <dbReference type="NCBI Taxonomy" id="2762222"/>
    <lineage>
        <taxon>Bacteria</taxon>
        <taxon>Bacillati</taxon>
        <taxon>Bacillota</taxon>
        <taxon>Bacilli</taxon>
        <taxon>Bacillales</taxon>
        <taxon>Caryophanaceae</taxon>
        <taxon>Ureibacillus</taxon>
    </lineage>
</organism>
<protein>
    <recommendedName>
        <fullName evidence="11">Hydroxyethylthiazole kinase</fullName>
        <ecNumber evidence="11">2.7.1.50</ecNumber>
    </recommendedName>
    <alternativeName>
        <fullName evidence="11">4-methyl-5-beta-hydroxyethylthiazole kinase</fullName>
        <shortName evidence="11">TH kinase</shortName>
        <shortName evidence="11">Thz kinase</shortName>
    </alternativeName>
</protein>
<comment type="pathway">
    <text evidence="3 11">Cofactor biosynthesis; thiamine diphosphate biosynthesis; 4-methyl-5-(2-phosphoethyl)-thiazole from 5-(2-hydroxyethyl)-4-methylthiazole: step 1/1.</text>
</comment>
<keyword evidence="8 11" id="KW-0067">ATP-binding</keyword>
<dbReference type="CDD" id="cd01170">
    <property type="entry name" value="THZ_kinase"/>
    <property type="match status" value="1"/>
</dbReference>
<dbReference type="EMBL" id="JACSQA010000025">
    <property type="protein sequence ID" value="MBD8027828.1"/>
    <property type="molecule type" value="Genomic_DNA"/>
</dbReference>
<dbReference type="InterPro" id="IPR000417">
    <property type="entry name" value="Hyethyz_kinase"/>
</dbReference>
<reference evidence="12 13" key="1">
    <citation type="submission" date="2020-08" db="EMBL/GenBank/DDBJ databases">
        <title>A Genomic Blueprint of the Chicken Gut Microbiome.</title>
        <authorList>
            <person name="Gilroy R."/>
            <person name="Ravi A."/>
            <person name="Getino M."/>
            <person name="Pursley I."/>
            <person name="Horton D.L."/>
            <person name="Alikhan N.-F."/>
            <person name="Baker D."/>
            <person name="Gharbi K."/>
            <person name="Hall N."/>
            <person name="Watson M."/>
            <person name="Adriaenssens E.M."/>
            <person name="Foster-Nyarko E."/>
            <person name="Jarju S."/>
            <person name="Secka A."/>
            <person name="Antonio M."/>
            <person name="Oren A."/>
            <person name="Chaudhuri R."/>
            <person name="La Ragione R.M."/>
            <person name="Hildebrand F."/>
            <person name="Pallen M.J."/>
        </authorList>
    </citation>
    <scope>NUCLEOTIDE SEQUENCE [LARGE SCALE GENOMIC DNA]</scope>
    <source>
        <strain evidence="12 13">Re31</strain>
    </source>
</reference>
<evidence type="ECO:0000256" key="2">
    <source>
        <dbReference type="ARBA" id="ARBA00001946"/>
    </source>
</evidence>
<evidence type="ECO:0000256" key="7">
    <source>
        <dbReference type="ARBA" id="ARBA00022777"/>
    </source>
</evidence>
<keyword evidence="6 11" id="KW-0547">Nucleotide-binding</keyword>
<comment type="similarity">
    <text evidence="11">Belongs to the Thz kinase family.</text>
</comment>
<dbReference type="InterPro" id="IPR029056">
    <property type="entry name" value="Ribokinase-like"/>
</dbReference>
<dbReference type="PIRSF" id="PIRSF000513">
    <property type="entry name" value="Thz_kinase"/>
    <property type="match status" value="1"/>
</dbReference>
<feature type="binding site" evidence="11">
    <location>
        <position position="38"/>
    </location>
    <ligand>
        <name>substrate</name>
    </ligand>
</feature>
<evidence type="ECO:0000313" key="12">
    <source>
        <dbReference type="EMBL" id="MBD8027828.1"/>
    </source>
</evidence>
<dbReference type="SUPFAM" id="SSF53613">
    <property type="entry name" value="Ribokinase-like"/>
    <property type="match status" value="1"/>
</dbReference>
<evidence type="ECO:0000313" key="13">
    <source>
        <dbReference type="Proteomes" id="UP000640930"/>
    </source>
</evidence>
<evidence type="ECO:0000256" key="6">
    <source>
        <dbReference type="ARBA" id="ARBA00022741"/>
    </source>
</evidence>
<comment type="catalytic activity">
    <reaction evidence="1 11">
        <text>5-(2-hydroxyethyl)-4-methylthiazole + ATP = 4-methyl-5-(2-phosphooxyethyl)-thiazole + ADP + H(+)</text>
        <dbReference type="Rhea" id="RHEA:24212"/>
        <dbReference type="ChEBI" id="CHEBI:15378"/>
        <dbReference type="ChEBI" id="CHEBI:17957"/>
        <dbReference type="ChEBI" id="CHEBI:30616"/>
        <dbReference type="ChEBI" id="CHEBI:58296"/>
        <dbReference type="ChEBI" id="CHEBI:456216"/>
        <dbReference type="EC" id="2.7.1.50"/>
    </reaction>
</comment>
<comment type="caution">
    <text evidence="12">The sequence shown here is derived from an EMBL/GenBank/DDBJ whole genome shotgun (WGS) entry which is preliminary data.</text>
</comment>
<gene>
    <name evidence="11 12" type="primary">thiM</name>
    <name evidence="12" type="ORF">H9636_14340</name>
</gene>
<dbReference type="NCBIfam" id="NF006830">
    <property type="entry name" value="PRK09355.1"/>
    <property type="match status" value="1"/>
</dbReference>
<feature type="binding site" evidence="11">
    <location>
        <position position="187"/>
    </location>
    <ligand>
        <name>substrate</name>
    </ligand>
</feature>
<dbReference type="GO" id="GO:0004417">
    <property type="term" value="F:hydroxyethylthiazole kinase activity"/>
    <property type="evidence" value="ECO:0007669"/>
    <property type="project" value="UniProtKB-EC"/>
</dbReference>
<feature type="binding site" evidence="11">
    <location>
        <position position="160"/>
    </location>
    <ligand>
        <name>ATP</name>
        <dbReference type="ChEBI" id="CHEBI:30616"/>
    </ligand>
</feature>
<evidence type="ECO:0000256" key="10">
    <source>
        <dbReference type="ARBA" id="ARBA00022977"/>
    </source>
</evidence>
<keyword evidence="9 11" id="KW-0460">Magnesium</keyword>
<dbReference type="RefSeq" id="WP_191708249.1">
    <property type="nucleotide sequence ID" value="NZ_JACSQA010000025.1"/>
</dbReference>